<sequence>MLLLSVYVLAAVSLGVLSWRMSHRPDDKTHGDIARSAAAGAALFAALGPPVGTLIFALFLAIAAKSLETLFTPMFLVIWSYLYGGVPALLCGLVAGACRPAVVTWRSYCWPGLLGGLYAFVFLAGFAVRDSSLTELGFPLFLGGLPGLVSGAVCARVFYGRPQGTAAALA</sequence>
<accession>A0A2M9GST5</accession>
<evidence type="ECO:0000313" key="1">
    <source>
        <dbReference type="EMBL" id="CAB3838877.1"/>
    </source>
</evidence>
<name>A0A2M9GST5_9BURK</name>
<organism evidence="1 2">
    <name type="scientific">Achromobacter ruhlandii</name>
    <dbReference type="NCBI Taxonomy" id="72557"/>
    <lineage>
        <taxon>Bacteria</taxon>
        <taxon>Pseudomonadati</taxon>
        <taxon>Pseudomonadota</taxon>
        <taxon>Betaproteobacteria</taxon>
        <taxon>Burkholderiales</taxon>
        <taxon>Alcaligenaceae</taxon>
        <taxon>Achromobacter</taxon>
    </lineage>
</organism>
<dbReference type="AlphaFoldDB" id="A0A2M9GST5"/>
<proteinExistence type="predicted"/>
<dbReference type="EMBL" id="CADILE010000002">
    <property type="protein sequence ID" value="CAB3838877.1"/>
    <property type="molecule type" value="Genomic_DNA"/>
</dbReference>
<reference evidence="1 2" key="1">
    <citation type="submission" date="2020-04" db="EMBL/GenBank/DDBJ databases">
        <authorList>
            <person name="De Canck E."/>
        </authorList>
    </citation>
    <scope>NUCLEOTIDE SEQUENCE [LARGE SCALE GENOMIC DNA]</scope>
    <source>
        <strain evidence="1 2">LMG 3328</strain>
    </source>
</reference>
<dbReference type="Proteomes" id="UP000494122">
    <property type="component" value="Unassembled WGS sequence"/>
</dbReference>
<evidence type="ECO:0000313" key="2">
    <source>
        <dbReference type="Proteomes" id="UP000494122"/>
    </source>
</evidence>
<protein>
    <submittedName>
        <fullName evidence="1">Uncharacterized protein</fullName>
    </submittedName>
</protein>
<dbReference type="RefSeq" id="WP_100509187.1">
    <property type="nucleotide sequence ID" value="NZ_CADILE010000002.1"/>
</dbReference>
<gene>
    <name evidence="1" type="ORF">LMG3328_01162</name>
</gene>